<gene>
    <name evidence="4" type="ORF">A9K55_002086</name>
</gene>
<dbReference type="InterPro" id="IPR036770">
    <property type="entry name" value="Ankyrin_rpt-contain_sf"/>
</dbReference>
<dbReference type="OrthoDB" id="197419at2759"/>
<dbReference type="Proteomes" id="UP000323067">
    <property type="component" value="Chromosome iii"/>
</dbReference>
<dbReference type="InterPro" id="IPR057506">
    <property type="entry name" value="C2_GPCPD1"/>
</dbReference>
<dbReference type="SUPFAM" id="SSF51695">
    <property type="entry name" value="PLC-like phosphodiesterases"/>
    <property type="match status" value="1"/>
</dbReference>
<dbReference type="Pfam" id="PF25329">
    <property type="entry name" value="C2_GDE1"/>
    <property type="match status" value="1"/>
</dbReference>
<dbReference type="PROSITE" id="PS50297">
    <property type="entry name" value="ANK_REP_REGION"/>
    <property type="match status" value="1"/>
</dbReference>
<keyword evidence="1" id="KW-0378">Hydrolase</keyword>
<evidence type="ECO:0000313" key="4">
    <source>
        <dbReference type="EMBL" id="ATY65797.1"/>
    </source>
</evidence>
<keyword evidence="2" id="KW-0040">ANK repeat</keyword>
<feature type="repeat" description="ANK" evidence="2">
    <location>
        <begin position="299"/>
        <end position="331"/>
    </location>
</feature>
<dbReference type="GO" id="GO:0047389">
    <property type="term" value="F:glycerophosphocholine phosphodiesterase activity"/>
    <property type="evidence" value="ECO:0007669"/>
    <property type="project" value="TreeGrafter"/>
</dbReference>
<name>A0A2H4SRQ1_CORMI</name>
<dbReference type="GO" id="GO:0046475">
    <property type="term" value="P:glycerophospholipid catabolic process"/>
    <property type="evidence" value="ECO:0007669"/>
    <property type="project" value="TreeGrafter"/>
</dbReference>
<dbReference type="Gene3D" id="1.25.40.20">
    <property type="entry name" value="Ankyrin repeat-containing domain"/>
    <property type="match status" value="1"/>
</dbReference>
<sequence length="876" mass="94880">MKFGINYDKHMLPKWSEHYIDYNGLRMQLRAKTQRGESIQELTGEFIAEIVHAREFLIGCYASPGRVRDTTDEPLQPPSPVSGDRVRALPIRHSDNVARRCMSDESEDICTFAKLNMMATHRLLDKFAASRGAPPHALRRVESELEAWAEARQSTVKLSDITSDLSKGKTEHPDPVRTLLNADSASSWRGDVAEPLEPQSLDEFKLSLKKCVIDEHSRSDIDAEKSHIAGRLLCLAVSCLPSDFIDAILAHGPDLGVKSCRGETALYCAAQSGSLLVVQSVARYFLSSGQGLDAAVPRTGWTPLLVACAKGHTEIADFLLSSGADAEKVDVLGWTARMHAAYRGHLTTASLDDLTTDGNPGDALVGRAHSEAQYIQTLAAGEKAIVVTLGSVQGGHDRKTLNLRSRSGLANNARLASHYLEILIHGADCGSKILQLPLWADYSADPLVGRLDLDAPSQVTVRLWHGQGTPASRNTLVSSGTVLLGDDFARFGASRESMLRETTVVLLGKETMEFAGTVLLSYVIAKPFEGLADGEPASYTRKPGDPVWLVGHRGLGQNTAGKSNLQIGENTVTSFLSAYRLGAPFVELTRDLEAVIYHDFSLSGSGSDVPIHDISLAQYKYAGDMQNPLGGALLLESGGGGGTRRPRASSTGEHSVLKAMQAQERLRYTVDFDGKGFKANIRGHSIQDAHATLEELLATLPEEIGFNIEMKYQRLHEAVEAGVASVTIDINTFVDVALEKLRRLAGRRPILLSSFTPEVCILLRLKQSAYPVLLISNAGKLPRADKEVRAASLQSGLQFARYWRLSGLVLACDVFLLCPRLISLVKNAGLVCASYGLGNNDPENAKMQAEAGIDILIVDKVKLVADALGKLPSPTE</sequence>
<dbReference type="InterPro" id="IPR017946">
    <property type="entry name" value="PLC-like_Pdiesterase_TIM-brl"/>
</dbReference>
<dbReference type="Pfam" id="PF12796">
    <property type="entry name" value="Ank_2"/>
    <property type="match status" value="1"/>
</dbReference>
<evidence type="ECO:0000256" key="1">
    <source>
        <dbReference type="ARBA" id="ARBA00022801"/>
    </source>
</evidence>
<organism evidence="4 5">
    <name type="scientific">Cordyceps militaris</name>
    <name type="common">Caterpillar fungus</name>
    <name type="synonym">Clavaria militaris</name>
    <dbReference type="NCBI Taxonomy" id="73501"/>
    <lineage>
        <taxon>Eukaryota</taxon>
        <taxon>Fungi</taxon>
        <taxon>Dikarya</taxon>
        <taxon>Ascomycota</taxon>
        <taxon>Pezizomycotina</taxon>
        <taxon>Sordariomycetes</taxon>
        <taxon>Hypocreomycetidae</taxon>
        <taxon>Hypocreales</taxon>
        <taxon>Cordycipitaceae</taxon>
        <taxon>Cordyceps</taxon>
    </lineage>
</organism>
<dbReference type="InterPro" id="IPR051578">
    <property type="entry name" value="GDPD"/>
</dbReference>
<dbReference type="InterPro" id="IPR030395">
    <property type="entry name" value="GP_PDE_dom"/>
</dbReference>
<dbReference type="PROSITE" id="PS51704">
    <property type="entry name" value="GP_PDE"/>
    <property type="match status" value="1"/>
</dbReference>
<protein>
    <submittedName>
        <fullName evidence="4">Glycerophosphoryl diester phosphodiesterase</fullName>
    </submittedName>
</protein>
<dbReference type="VEuPathDB" id="FungiDB:CCM_08480"/>
<feature type="domain" description="GP-PDE" evidence="3">
    <location>
        <begin position="547"/>
        <end position="868"/>
    </location>
</feature>
<dbReference type="AlphaFoldDB" id="A0A2H4SRQ1"/>
<evidence type="ECO:0000256" key="2">
    <source>
        <dbReference type="PROSITE-ProRule" id="PRU00023"/>
    </source>
</evidence>
<evidence type="ECO:0000259" key="3">
    <source>
        <dbReference type="PROSITE" id="PS51704"/>
    </source>
</evidence>
<dbReference type="InterPro" id="IPR002110">
    <property type="entry name" value="Ankyrin_rpt"/>
</dbReference>
<proteinExistence type="predicted"/>
<evidence type="ECO:0000313" key="5">
    <source>
        <dbReference type="Proteomes" id="UP000323067"/>
    </source>
</evidence>
<dbReference type="VEuPathDB" id="FungiDB:A9K55_002086"/>
<dbReference type="PANTHER" id="PTHR22958">
    <property type="entry name" value="GLYCEROPHOSPHORYL DIESTER PHOSPHODIESTERASE"/>
    <property type="match status" value="1"/>
</dbReference>
<accession>A0A2H4SRQ1</accession>
<dbReference type="SMART" id="SM00248">
    <property type="entry name" value="ANK"/>
    <property type="match status" value="2"/>
</dbReference>
<dbReference type="PANTHER" id="PTHR22958:SF1">
    <property type="entry name" value="GLYCEROPHOSPHOCHOLINE PHOSPHODIESTERASE GPCPD1"/>
    <property type="match status" value="1"/>
</dbReference>
<dbReference type="PROSITE" id="PS50088">
    <property type="entry name" value="ANK_REPEAT"/>
    <property type="match status" value="1"/>
</dbReference>
<dbReference type="EMBL" id="CP023326">
    <property type="protein sequence ID" value="ATY65797.1"/>
    <property type="molecule type" value="Genomic_DNA"/>
</dbReference>
<dbReference type="Gene3D" id="3.20.20.190">
    <property type="entry name" value="Phosphatidylinositol (PI) phosphodiesterase"/>
    <property type="match status" value="1"/>
</dbReference>
<dbReference type="Pfam" id="PF03009">
    <property type="entry name" value="GDPD"/>
    <property type="match status" value="1"/>
</dbReference>
<reference evidence="4 5" key="1">
    <citation type="journal article" date="2017" name="BMC Genomics">
        <title>Chromosome level assembly and secondary metabolite potential of the parasitic fungus Cordyceps militaris.</title>
        <authorList>
            <person name="Kramer G.J."/>
            <person name="Nodwell J.R."/>
        </authorList>
    </citation>
    <scope>NUCLEOTIDE SEQUENCE [LARGE SCALE GENOMIC DNA]</scope>
    <source>
        <strain evidence="4 5">ATCC 34164</strain>
    </source>
</reference>
<dbReference type="SUPFAM" id="SSF48403">
    <property type="entry name" value="Ankyrin repeat"/>
    <property type="match status" value="1"/>
</dbReference>